<reference evidence="9" key="1">
    <citation type="submission" date="2025-08" db="UniProtKB">
        <authorList>
            <consortium name="Ensembl"/>
        </authorList>
    </citation>
    <scope>IDENTIFICATION</scope>
</reference>
<evidence type="ECO:0000256" key="6">
    <source>
        <dbReference type="ARBA" id="ARBA00033681"/>
    </source>
</evidence>
<comment type="pathway">
    <text evidence="1">Purine metabolism; 3',5'-cyclic AMP degradation; AMP from 3',5'-cyclic AMP: step 1/1.</text>
</comment>
<feature type="region of interest" description="Disordered" evidence="7">
    <location>
        <begin position="74"/>
        <end position="108"/>
    </location>
</feature>
<evidence type="ECO:0000256" key="1">
    <source>
        <dbReference type="ARBA" id="ARBA00004703"/>
    </source>
</evidence>
<feature type="compositionally biased region" description="Basic and acidic residues" evidence="7">
    <location>
        <begin position="82"/>
        <end position="108"/>
    </location>
</feature>
<comment type="catalytic activity">
    <reaction evidence="6">
        <text>3',5'-cyclic AMP + H2O = AMP + H(+)</text>
        <dbReference type="Rhea" id="RHEA:25277"/>
        <dbReference type="ChEBI" id="CHEBI:15377"/>
        <dbReference type="ChEBI" id="CHEBI:15378"/>
        <dbReference type="ChEBI" id="CHEBI:58165"/>
        <dbReference type="ChEBI" id="CHEBI:456215"/>
        <dbReference type="EC" id="3.1.4.53"/>
    </reaction>
    <physiologicalReaction direction="left-to-right" evidence="6">
        <dbReference type="Rhea" id="RHEA:25278"/>
    </physiologicalReaction>
</comment>
<organism evidence="9 10">
    <name type="scientific">Cyprinus carpio carpio</name>
    <dbReference type="NCBI Taxonomy" id="630221"/>
    <lineage>
        <taxon>Eukaryota</taxon>
        <taxon>Metazoa</taxon>
        <taxon>Chordata</taxon>
        <taxon>Craniata</taxon>
        <taxon>Vertebrata</taxon>
        <taxon>Euteleostomi</taxon>
        <taxon>Actinopterygii</taxon>
        <taxon>Neopterygii</taxon>
        <taxon>Teleostei</taxon>
        <taxon>Ostariophysi</taxon>
        <taxon>Cypriniformes</taxon>
        <taxon>Cyprinidae</taxon>
        <taxon>Cyprininae</taxon>
        <taxon>Cyprinus</taxon>
    </lineage>
</organism>
<evidence type="ECO:0000256" key="3">
    <source>
        <dbReference type="ARBA" id="ARBA00012276"/>
    </source>
</evidence>
<evidence type="ECO:0000256" key="4">
    <source>
        <dbReference type="ARBA" id="ARBA00022801"/>
    </source>
</evidence>
<dbReference type="Ensembl" id="ENSCCRT00000205412.1">
    <property type="protein sequence ID" value="ENSCCRP00000161014.1"/>
    <property type="gene ID" value="ENSCCRG00000069315.1"/>
</dbReference>
<evidence type="ECO:0000256" key="2">
    <source>
        <dbReference type="ARBA" id="ARBA00009517"/>
    </source>
</evidence>
<reference evidence="9" key="2">
    <citation type="submission" date="2025-09" db="UniProtKB">
        <authorList>
            <consortium name="Ensembl"/>
        </authorList>
    </citation>
    <scope>IDENTIFICATION</scope>
</reference>
<keyword evidence="5" id="KW-0114">cAMP</keyword>
<dbReference type="GeneTree" id="ENSGT00940000155190"/>
<keyword evidence="10" id="KW-1185">Reference proteome</keyword>
<dbReference type="Pfam" id="PF18100">
    <property type="entry name" value="PDE4_UCR"/>
    <property type="match status" value="1"/>
</dbReference>
<evidence type="ECO:0000259" key="8">
    <source>
        <dbReference type="Pfam" id="PF18100"/>
    </source>
</evidence>
<dbReference type="AlphaFoldDB" id="A0A9J8BST9"/>
<dbReference type="InterPro" id="IPR040844">
    <property type="entry name" value="PDE4_UCR"/>
</dbReference>
<accession>A0A9J8BST9</accession>
<comment type="similarity">
    <text evidence="2">Belongs to the cyclic nucleotide phosphodiesterase family. PDE4 subfamily.</text>
</comment>
<dbReference type="EC" id="3.1.4.53" evidence="3"/>
<evidence type="ECO:0000313" key="9">
    <source>
        <dbReference type="Ensembl" id="ENSCCRP00000161014.1"/>
    </source>
</evidence>
<proteinExistence type="inferred from homology"/>
<evidence type="ECO:0000256" key="7">
    <source>
        <dbReference type="SAM" id="MobiDB-lite"/>
    </source>
</evidence>
<feature type="domain" description="Phosphodiesterase 4 upstream conserved regions (UCR)" evidence="8">
    <location>
        <begin position="25"/>
        <end position="73"/>
    </location>
</feature>
<protein>
    <recommendedName>
        <fullName evidence="3">3',5'-cyclic-AMP phosphodiesterase</fullName>
        <ecNumber evidence="3">3.1.4.53</ecNumber>
    </recommendedName>
</protein>
<name>A0A9J8BST9_CYPCA</name>
<evidence type="ECO:0000256" key="5">
    <source>
        <dbReference type="ARBA" id="ARBA00023149"/>
    </source>
</evidence>
<evidence type="ECO:0000313" key="10">
    <source>
        <dbReference type="Proteomes" id="UP001108240"/>
    </source>
</evidence>
<sequence length="108" mass="12539">MKDHCSSICTAPTGPPFLAMQQRLDPECISVCLLPDESFQKLAVETMEELDWCLDQLETIQTYRSVSDMASNKQWMWSVKTGGRERERERDKDRQREEGRGGRKGDRK</sequence>
<dbReference type="Proteomes" id="UP001108240">
    <property type="component" value="Unplaced"/>
</dbReference>
<keyword evidence="4" id="KW-0378">Hydrolase</keyword>
<dbReference type="GO" id="GO:0004115">
    <property type="term" value="F:3',5'-cyclic-AMP phosphodiesterase activity"/>
    <property type="evidence" value="ECO:0007669"/>
    <property type="project" value="UniProtKB-EC"/>
</dbReference>